<dbReference type="EMBL" id="CM029040">
    <property type="protein sequence ID" value="KAG2634388.1"/>
    <property type="molecule type" value="Genomic_DNA"/>
</dbReference>
<proteinExistence type="predicted"/>
<organism evidence="3 4">
    <name type="scientific">Panicum virgatum</name>
    <name type="common">Blackwell switchgrass</name>
    <dbReference type="NCBI Taxonomy" id="38727"/>
    <lineage>
        <taxon>Eukaryota</taxon>
        <taxon>Viridiplantae</taxon>
        <taxon>Streptophyta</taxon>
        <taxon>Embryophyta</taxon>
        <taxon>Tracheophyta</taxon>
        <taxon>Spermatophyta</taxon>
        <taxon>Magnoliopsida</taxon>
        <taxon>Liliopsida</taxon>
        <taxon>Poales</taxon>
        <taxon>Poaceae</taxon>
        <taxon>PACMAD clade</taxon>
        <taxon>Panicoideae</taxon>
        <taxon>Panicodae</taxon>
        <taxon>Paniceae</taxon>
        <taxon>Panicinae</taxon>
        <taxon>Panicum</taxon>
        <taxon>Panicum sect. Hiantes</taxon>
    </lineage>
</organism>
<dbReference type="PANTHER" id="PTHR33063:SF13">
    <property type="entry name" value="OS02G0583500 PROTEIN"/>
    <property type="match status" value="1"/>
</dbReference>
<evidence type="ECO:0000313" key="3">
    <source>
        <dbReference type="EMBL" id="KAG2634388.1"/>
    </source>
</evidence>
<feature type="compositionally biased region" description="Polar residues" evidence="2">
    <location>
        <begin position="49"/>
        <end position="63"/>
    </location>
</feature>
<sequence length="394" mass="45091">MQNNDSVEQDLVDDDISKVITLPSGVRFRPRKRVYVENLPTKARRSKRINSQPDASLTLTPSGNHVPPPSHPDVSQQMRQLMSYHKLMVTTIWAPKLHENTMADIADANTQPACDNLMTNEGNCLMNWSRRGKLPIIIPEGHIRPLVPDIASKYATECNITVRNHVPVLKNWKEYKKHPALIDLFLGILCAKFDIDTNDAVVRNGCIEMIKSAVRQQRHRLKKDHFDPFPLICNDQWMDLVESWKNHNKMEACKKNKDNRGNVKFHQTIGSCSYPVFVENLTKMEDQLAVEPPEGEEPKSKAQVVADVLECNRKNNQFLQKVGLQAERRPRISGRDATAQLEAEKMANASLRSIINNQSKQLEELEQTRIRDKEEMNKKYANLEAKLEFLLGTN</sequence>
<evidence type="ECO:0000256" key="1">
    <source>
        <dbReference type="SAM" id="Coils"/>
    </source>
</evidence>
<keyword evidence="1" id="KW-0175">Coiled coil</keyword>
<dbReference type="AlphaFoldDB" id="A0A8T0VHY7"/>
<dbReference type="Proteomes" id="UP000823388">
    <property type="component" value="Chromosome 2N"/>
</dbReference>
<protein>
    <submittedName>
        <fullName evidence="3">Uncharacterized protein</fullName>
    </submittedName>
</protein>
<accession>A0A8T0VHY7</accession>
<feature type="coiled-coil region" evidence="1">
    <location>
        <begin position="348"/>
        <end position="393"/>
    </location>
</feature>
<name>A0A8T0VHY7_PANVG</name>
<keyword evidence="4" id="KW-1185">Reference proteome</keyword>
<reference evidence="3" key="1">
    <citation type="submission" date="2020-05" db="EMBL/GenBank/DDBJ databases">
        <title>WGS assembly of Panicum virgatum.</title>
        <authorList>
            <person name="Lovell J.T."/>
            <person name="Jenkins J."/>
            <person name="Shu S."/>
            <person name="Juenger T.E."/>
            <person name="Schmutz J."/>
        </authorList>
    </citation>
    <scope>NUCLEOTIDE SEQUENCE</scope>
    <source>
        <strain evidence="3">AP13</strain>
    </source>
</reference>
<evidence type="ECO:0000256" key="2">
    <source>
        <dbReference type="SAM" id="MobiDB-lite"/>
    </source>
</evidence>
<evidence type="ECO:0000313" key="4">
    <source>
        <dbReference type="Proteomes" id="UP000823388"/>
    </source>
</evidence>
<gene>
    <name evidence="3" type="ORF">PVAP13_2NG169403</name>
</gene>
<feature type="region of interest" description="Disordered" evidence="2">
    <location>
        <begin position="39"/>
        <end position="75"/>
    </location>
</feature>
<comment type="caution">
    <text evidence="3">The sequence shown here is derived from an EMBL/GenBank/DDBJ whole genome shotgun (WGS) entry which is preliminary data.</text>
</comment>
<dbReference type="PANTHER" id="PTHR33063">
    <property type="entry name" value="OS02G0583500 PROTEIN"/>
    <property type="match status" value="1"/>
</dbReference>